<keyword evidence="3" id="KW-1185">Reference proteome</keyword>
<keyword evidence="1" id="KW-0472">Membrane</keyword>
<evidence type="ECO:0008006" key="4">
    <source>
        <dbReference type="Google" id="ProtNLM"/>
    </source>
</evidence>
<proteinExistence type="predicted"/>
<feature type="transmembrane region" description="Helical" evidence="1">
    <location>
        <begin position="54"/>
        <end position="78"/>
    </location>
</feature>
<sequence>MSAHSKLYSIAFNKCPKCHQGDFFVSKTAFSRNFDKMHARCPHCGENLVPENGFYWGALYVSYGLYVLYCLVAFFLFVKVLKADLDYFLIWLVPSLVLLMPWFFRLARRTWLNIFVNYDPEKARQKPLGATAAEAY</sequence>
<dbReference type="STRING" id="563176.SAMN04488090_3793"/>
<dbReference type="AlphaFoldDB" id="A0A1G9UF97"/>
<keyword evidence="1" id="KW-1133">Transmembrane helix</keyword>
<accession>A0A1G9UF97</accession>
<keyword evidence="1" id="KW-0812">Transmembrane</keyword>
<dbReference type="Pfam" id="PF06170">
    <property type="entry name" value="DUF983"/>
    <property type="match status" value="1"/>
</dbReference>
<evidence type="ECO:0000256" key="1">
    <source>
        <dbReference type="SAM" id="Phobius"/>
    </source>
</evidence>
<dbReference type="EMBL" id="FNGS01000007">
    <property type="protein sequence ID" value="SDM58493.1"/>
    <property type="molecule type" value="Genomic_DNA"/>
</dbReference>
<protein>
    <recommendedName>
        <fullName evidence="4">DUF983 domain-containing protein</fullName>
    </recommendedName>
</protein>
<reference evidence="2 3" key="1">
    <citation type="submission" date="2016-10" db="EMBL/GenBank/DDBJ databases">
        <authorList>
            <person name="de Groot N.N."/>
        </authorList>
    </citation>
    <scope>NUCLEOTIDE SEQUENCE [LARGE SCALE GENOMIC DNA]</scope>
    <source>
        <strain evidence="2 3">DSM 21668</strain>
    </source>
</reference>
<evidence type="ECO:0000313" key="3">
    <source>
        <dbReference type="Proteomes" id="UP000198901"/>
    </source>
</evidence>
<evidence type="ECO:0000313" key="2">
    <source>
        <dbReference type="EMBL" id="SDM58493.1"/>
    </source>
</evidence>
<gene>
    <name evidence="2" type="ORF">SAMN04488090_3793</name>
</gene>
<organism evidence="2 3">
    <name type="scientific">Siphonobacter aquaeclarae</name>
    <dbReference type="NCBI Taxonomy" id="563176"/>
    <lineage>
        <taxon>Bacteria</taxon>
        <taxon>Pseudomonadati</taxon>
        <taxon>Bacteroidota</taxon>
        <taxon>Cytophagia</taxon>
        <taxon>Cytophagales</taxon>
        <taxon>Cytophagaceae</taxon>
        <taxon>Siphonobacter</taxon>
    </lineage>
</organism>
<feature type="transmembrane region" description="Helical" evidence="1">
    <location>
        <begin position="85"/>
        <end position="104"/>
    </location>
</feature>
<dbReference type="InterPro" id="IPR009325">
    <property type="entry name" value="DUF983"/>
</dbReference>
<dbReference type="OrthoDB" id="9790326at2"/>
<name>A0A1G9UF97_9BACT</name>
<dbReference type="Proteomes" id="UP000198901">
    <property type="component" value="Unassembled WGS sequence"/>
</dbReference>